<dbReference type="GO" id="GO:0018850">
    <property type="term" value="F:chloromuconate cycloisomerase activity"/>
    <property type="evidence" value="ECO:0007669"/>
    <property type="project" value="InterPro"/>
</dbReference>
<name>A0A5B8CJ49_SPHSA</name>
<evidence type="ECO:0000313" key="10">
    <source>
        <dbReference type="EMBL" id="QDC39508.1"/>
    </source>
</evidence>
<dbReference type="SFLD" id="SFLDG00180">
    <property type="entry name" value="muconate_cycloisomerase"/>
    <property type="match status" value="1"/>
</dbReference>
<reference evidence="10 11" key="1">
    <citation type="submission" date="2019-06" db="EMBL/GenBank/DDBJ databases">
        <title>Genome organization and adaptive potential of archetypical organophosphate degarding Sphingobium fuliginis ATCC 27551.</title>
        <authorList>
            <person name="Sarwar A."/>
            <person name="Parthasarathy S."/>
            <person name="Singh C."/>
            <person name="Siddavattam D."/>
        </authorList>
    </citation>
    <scope>NUCLEOTIDE SEQUENCE [LARGE SCALE GENOMIC DNA]</scope>
    <source>
        <strain evidence="10 11">ATCC 27551</strain>
    </source>
</reference>
<dbReference type="InterPro" id="IPR018110">
    <property type="entry name" value="Mandel_Rmase/mucon_lact_enz_CS"/>
</dbReference>
<keyword evidence="6" id="KW-0464">Manganese</keyword>
<gene>
    <name evidence="10" type="ORF">FIL70_20050</name>
</gene>
<dbReference type="KEGG" id="sufl:FIL70_20050"/>
<dbReference type="SMART" id="SM00922">
    <property type="entry name" value="MR_MLE"/>
    <property type="match status" value="1"/>
</dbReference>
<evidence type="ECO:0000256" key="1">
    <source>
        <dbReference type="ARBA" id="ARBA00001936"/>
    </source>
</evidence>
<feature type="active site" description="Proton donor" evidence="8">
    <location>
        <position position="353"/>
    </location>
</feature>
<evidence type="ECO:0000256" key="4">
    <source>
        <dbReference type="ARBA" id="ARBA00022723"/>
    </source>
</evidence>
<dbReference type="GO" id="GO:0030145">
    <property type="term" value="F:manganese ion binding"/>
    <property type="evidence" value="ECO:0007669"/>
    <property type="project" value="InterPro"/>
</dbReference>
<dbReference type="GO" id="GO:0006518">
    <property type="term" value="P:peptide metabolic process"/>
    <property type="evidence" value="ECO:0007669"/>
    <property type="project" value="UniProtKB-ARBA"/>
</dbReference>
<dbReference type="GO" id="GO:0018849">
    <property type="term" value="F:muconate cycloisomerase activity"/>
    <property type="evidence" value="ECO:0007669"/>
    <property type="project" value="InterPro"/>
</dbReference>
<dbReference type="GO" id="GO:0016854">
    <property type="term" value="F:racemase and epimerase activity"/>
    <property type="evidence" value="ECO:0007669"/>
    <property type="project" value="UniProtKB-ARBA"/>
</dbReference>
<dbReference type="PROSITE" id="PS00908">
    <property type="entry name" value="MR_MLE_1"/>
    <property type="match status" value="1"/>
</dbReference>
<keyword evidence="5" id="KW-0058">Aromatic hydrocarbons catabolism</keyword>
<dbReference type="SFLD" id="SFLDG01258">
    <property type="entry name" value="(chloro)muconate_cycloisomeras"/>
    <property type="match status" value="1"/>
</dbReference>
<dbReference type="InterPro" id="IPR029065">
    <property type="entry name" value="Enolase_C-like"/>
</dbReference>
<dbReference type="InterPro" id="IPR013342">
    <property type="entry name" value="Mandelate_racemase_C"/>
</dbReference>
<dbReference type="PANTHER" id="PTHR48073:SF2">
    <property type="entry name" value="O-SUCCINYLBENZOATE SYNTHASE"/>
    <property type="match status" value="1"/>
</dbReference>
<evidence type="ECO:0000256" key="3">
    <source>
        <dbReference type="ARBA" id="ARBA00008031"/>
    </source>
</evidence>
<feature type="domain" description="Mandelate racemase/muconate lactonizing enzyme C-terminal" evidence="9">
    <location>
        <begin position="174"/>
        <end position="271"/>
    </location>
</feature>
<keyword evidence="7 10" id="KW-0413">Isomerase</keyword>
<dbReference type="AlphaFoldDB" id="A0A5B8CJ49"/>
<keyword evidence="4" id="KW-0479">Metal-binding</keyword>
<proteinExistence type="inferred from homology"/>
<dbReference type="GO" id="GO:0000287">
    <property type="term" value="F:magnesium ion binding"/>
    <property type="evidence" value="ECO:0007669"/>
    <property type="project" value="UniProtKB-ARBA"/>
</dbReference>
<dbReference type="Gene3D" id="3.30.390.10">
    <property type="entry name" value="Enolase-like, N-terminal domain"/>
    <property type="match status" value="1"/>
</dbReference>
<comment type="pathway">
    <text evidence="2">Aromatic compound metabolism.</text>
</comment>
<protein>
    <submittedName>
        <fullName evidence="10">Muconate cycloisomerase</fullName>
    </submittedName>
</protein>
<evidence type="ECO:0000256" key="2">
    <source>
        <dbReference type="ARBA" id="ARBA00005211"/>
    </source>
</evidence>
<evidence type="ECO:0000259" key="9">
    <source>
        <dbReference type="SMART" id="SM00922"/>
    </source>
</evidence>
<comment type="similarity">
    <text evidence="3">Belongs to the mandelate racemase/muconate lactonizing enzyme family.</text>
</comment>
<comment type="cofactor">
    <cofactor evidence="1">
        <name>Mn(2+)</name>
        <dbReference type="ChEBI" id="CHEBI:29035"/>
    </cofactor>
</comment>
<dbReference type="EMBL" id="CP041017">
    <property type="protein sequence ID" value="QDC39508.1"/>
    <property type="molecule type" value="Genomic_DNA"/>
</dbReference>
<dbReference type="Pfam" id="PF13378">
    <property type="entry name" value="MR_MLE_C"/>
    <property type="match status" value="1"/>
</dbReference>
<dbReference type="PANTHER" id="PTHR48073">
    <property type="entry name" value="O-SUCCINYLBENZOATE SYNTHASE-RELATED"/>
    <property type="match status" value="1"/>
</dbReference>
<dbReference type="Gene3D" id="3.20.20.120">
    <property type="entry name" value="Enolase-like C-terminal domain"/>
    <property type="match status" value="1"/>
</dbReference>
<dbReference type="SUPFAM" id="SSF54826">
    <property type="entry name" value="Enolase N-terminal domain-like"/>
    <property type="match status" value="1"/>
</dbReference>
<dbReference type="GO" id="GO:0009063">
    <property type="term" value="P:amino acid catabolic process"/>
    <property type="evidence" value="ECO:0007669"/>
    <property type="project" value="InterPro"/>
</dbReference>
<evidence type="ECO:0000256" key="5">
    <source>
        <dbReference type="ARBA" id="ARBA00022797"/>
    </source>
</evidence>
<dbReference type="PROSITE" id="PS00909">
    <property type="entry name" value="MR_MLE_2"/>
    <property type="match status" value="1"/>
</dbReference>
<dbReference type="CDD" id="cd03318">
    <property type="entry name" value="MLE"/>
    <property type="match status" value="1"/>
</dbReference>
<dbReference type="InterPro" id="IPR029017">
    <property type="entry name" value="Enolase-like_N"/>
</dbReference>
<dbReference type="SUPFAM" id="SSF51604">
    <property type="entry name" value="Enolase C-terminal domain-like"/>
    <property type="match status" value="1"/>
</dbReference>
<sequence>MKSNRNGIFPCRSAFLSVPDCNGEFMASSITIDSVEAFILDVPTIRPHVLSVATMRSQAMVIVRLVCSDGVEGIGEGTTIGGLSYGAESPEGIKLAVDTYFAPVLTGADATRPAAIMARLRREIAANHFARNAVETALLDAQGKRLGVPVSELLGGRVRDRLPVLWTLASGDTARDIEEAEAMLASRRHDAFKLKIGKRPLEADVAHAAAIKKALGDRASVRVDVNQAWSEVTAKRGLAMLADAGVDLVEQPIRASSLSGMARLTAMGRLAVMADEALYGPETGFAYAAAGAADVFAIKIAQAGGLTAARGLAAIAEAAGVALYGGTMLEGGVGTVASAQLFATFADLAFGTELFGPLLLTEEVLAQPLDYSDFSLAVPDGPGLGIALNPDAVVAFRRDAPARTTVLLSGQAKG</sequence>
<dbReference type="InterPro" id="IPR036849">
    <property type="entry name" value="Enolase-like_C_sf"/>
</dbReference>
<feature type="active site" description="Proton acceptor" evidence="8">
    <location>
        <position position="195"/>
    </location>
</feature>
<dbReference type="NCBIfam" id="TIGR02534">
    <property type="entry name" value="mucon_cyclo"/>
    <property type="match status" value="1"/>
</dbReference>
<evidence type="ECO:0000313" key="11">
    <source>
        <dbReference type="Proteomes" id="UP000311469"/>
    </source>
</evidence>
<dbReference type="Proteomes" id="UP000311469">
    <property type="component" value="Chromosome cSF2"/>
</dbReference>
<organism evidence="10 11">
    <name type="scientific">Sphingobium fuliginis ATCC 27551</name>
    <dbReference type="NCBI Taxonomy" id="1208342"/>
    <lineage>
        <taxon>Bacteria</taxon>
        <taxon>Pseudomonadati</taxon>
        <taxon>Pseudomonadota</taxon>
        <taxon>Alphaproteobacteria</taxon>
        <taxon>Sphingomonadales</taxon>
        <taxon>Sphingomonadaceae</taxon>
        <taxon>Sphingobium</taxon>
    </lineage>
</organism>
<dbReference type="InterPro" id="IPR013341">
    <property type="entry name" value="Mandelate_racemase_N_dom"/>
</dbReference>
<evidence type="ECO:0000256" key="6">
    <source>
        <dbReference type="ARBA" id="ARBA00023211"/>
    </source>
</evidence>
<dbReference type="Pfam" id="PF02746">
    <property type="entry name" value="MR_MLE_N"/>
    <property type="match status" value="1"/>
</dbReference>
<dbReference type="SFLD" id="SFLDS00001">
    <property type="entry name" value="Enolase"/>
    <property type="match status" value="1"/>
</dbReference>
<evidence type="ECO:0000256" key="7">
    <source>
        <dbReference type="ARBA" id="ARBA00023235"/>
    </source>
</evidence>
<accession>A0A5B8CJ49</accession>
<dbReference type="InterPro" id="IPR013370">
    <property type="entry name" value="Chloromuconate_cycloisomerase"/>
</dbReference>
<evidence type="ECO:0000256" key="8">
    <source>
        <dbReference type="PIRSR" id="PIRSR613370-1"/>
    </source>
</evidence>